<protein>
    <submittedName>
        <fullName evidence="2">Amidohydrolase family protein</fullName>
    </submittedName>
</protein>
<dbReference type="EMBL" id="JABZGW010000026">
    <property type="protein sequence ID" value="MBF4807313.1"/>
    <property type="molecule type" value="Genomic_DNA"/>
</dbReference>
<evidence type="ECO:0000313" key="2">
    <source>
        <dbReference type="EMBL" id="MBF4807313.1"/>
    </source>
</evidence>
<dbReference type="PANTHER" id="PTHR43135">
    <property type="entry name" value="ALPHA-D-RIBOSE 1-METHYLPHOSPHONATE 5-TRIPHOSPHATE DIPHOSPHATASE"/>
    <property type="match status" value="1"/>
</dbReference>
<dbReference type="InterPro" id="IPR057744">
    <property type="entry name" value="OTAase-like"/>
</dbReference>
<name>A0A930W017_9ACTN</name>
<dbReference type="SUPFAM" id="SSF51556">
    <property type="entry name" value="Metallo-dependent hydrolases"/>
    <property type="match status" value="1"/>
</dbReference>
<proteinExistence type="predicted"/>
<sequence>MGRYAFVGGKLVDGTGSAPVEDSLVLVDDKKITYAGVRTEVPEGYEVRDIQGRTIMPGLIDSHLHFSGNLTDDDNDWVIESVAQKQACAVKQSYDALTHGLTTVCEIGRNGIAIRDLVNMGIMKGPRIYATGLGFCRVAGHGDSHHLPLQISKDSHPWGDQVDGPWDLRKAVRRRLRENPDAIKIWATGGGIWHWDSGRDQHYCYEEIKAVCDEAAMVGIPVWSHSYNSVSAAYDSVRCGCEQLIHGFELDDKTMDLMVEQGTFFTPTIGFLPTWYATYPPEWTPELDKFPGDGVIEKGLERTYANLRRAYERGVTLTIGSDSFSFVTPYGYVTIDEMYDFVDKAGISILDTIKAGTLNGAKMVHHEDEFGSLEKGKLADLLVVKGDVASNIHDLTPDNMEVIMKEGDIVIRGAL</sequence>
<evidence type="ECO:0000259" key="1">
    <source>
        <dbReference type="Pfam" id="PF01979"/>
    </source>
</evidence>
<comment type="caution">
    <text evidence="2">The sequence shown here is derived from an EMBL/GenBank/DDBJ whole genome shotgun (WGS) entry which is preliminary data.</text>
</comment>
<reference evidence="2" key="1">
    <citation type="submission" date="2020-04" db="EMBL/GenBank/DDBJ databases">
        <title>Deep metagenomics examines the oral microbiome during advanced dental caries in children, revealing novel taxa and co-occurrences with host molecules.</title>
        <authorList>
            <person name="Baker J.L."/>
            <person name="Morton J.T."/>
            <person name="Dinis M."/>
            <person name="Alvarez R."/>
            <person name="Tran N.C."/>
            <person name="Knight R."/>
            <person name="Edlund A."/>
        </authorList>
    </citation>
    <scope>NUCLEOTIDE SEQUENCE</scope>
    <source>
        <strain evidence="2">JCVI_38_bin.5</strain>
    </source>
</reference>
<organism evidence="2 3">
    <name type="scientific">Lancefieldella rimae</name>
    <dbReference type="NCBI Taxonomy" id="1383"/>
    <lineage>
        <taxon>Bacteria</taxon>
        <taxon>Bacillati</taxon>
        <taxon>Actinomycetota</taxon>
        <taxon>Coriobacteriia</taxon>
        <taxon>Coriobacteriales</taxon>
        <taxon>Atopobiaceae</taxon>
        <taxon>Lancefieldella</taxon>
    </lineage>
</organism>
<gene>
    <name evidence="2" type="ORF">HXK26_01260</name>
</gene>
<dbReference type="AlphaFoldDB" id="A0A930W017"/>
<dbReference type="Proteomes" id="UP000698335">
    <property type="component" value="Unassembled WGS sequence"/>
</dbReference>
<dbReference type="GO" id="GO:0016810">
    <property type="term" value="F:hydrolase activity, acting on carbon-nitrogen (but not peptide) bonds"/>
    <property type="evidence" value="ECO:0007669"/>
    <property type="project" value="InterPro"/>
</dbReference>
<dbReference type="Pfam" id="PF01979">
    <property type="entry name" value="Amidohydro_1"/>
    <property type="match status" value="1"/>
</dbReference>
<evidence type="ECO:0000313" key="3">
    <source>
        <dbReference type="Proteomes" id="UP000698335"/>
    </source>
</evidence>
<dbReference type="InterPro" id="IPR051781">
    <property type="entry name" value="Metallo-dep_Hydrolase"/>
</dbReference>
<dbReference type="InterPro" id="IPR032466">
    <property type="entry name" value="Metal_Hydrolase"/>
</dbReference>
<feature type="domain" description="Amidohydrolase-related" evidence="1">
    <location>
        <begin position="54"/>
        <end position="410"/>
    </location>
</feature>
<accession>A0A930W017</accession>
<dbReference type="InterPro" id="IPR006680">
    <property type="entry name" value="Amidohydro-rel"/>
</dbReference>
<dbReference type="PANTHER" id="PTHR43135:SF3">
    <property type="entry name" value="ALPHA-D-RIBOSE 1-METHYLPHOSPHONATE 5-TRIPHOSPHATE DIPHOSPHATASE"/>
    <property type="match status" value="1"/>
</dbReference>
<dbReference type="Gene3D" id="3.20.20.140">
    <property type="entry name" value="Metal-dependent hydrolases"/>
    <property type="match status" value="1"/>
</dbReference>
<dbReference type="InterPro" id="IPR011059">
    <property type="entry name" value="Metal-dep_hydrolase_composite"/>
</dbReference>
<dbReference type="CDD" id="cd01299">
    <property type="entry name" value="Met_dep_hydrolase_A"/>
    <property type="match status" value="1"/>
</dbReference>
<dbReference type="SUPFAM" id="SSF51338">
    <property type="entry name" value="Composite domain of metallo-dependent hydrolases"/>
    <property type="match status" value="1"/>
</dbReference>
<dbReference type="Gene3D" id="2.30.40.10">
    <property type="entry name" value="Urease, subunit C, domain 1"/>
    <property type="match status" value="1"/>
</dbReference>